<dbReference type="Proteomes" id="UP000774326">
    <property type="component" value="Unassembled WGS sequence"/>
</dbReference>
<comment type="caution">
    <text evidence="10">The sequence shown here is derived from an EMBL/GenBank/DDBJ whole genome shotgun (WGS) entry which is preliminary data.</text>
</comment>
<name>A0A9P8Q862_WICPI</name>
<keyword evidence="6 7" id="KW-0539">Nucleus</keyword>
<dbReference type="GO" id="GO:1902975">
    <property type="term" value="P:mitotic DNA replication initiation"/>
    <property type="evidence" value="ECO:0007669"/>
    <property type="project" value="TreeGrafter"/>
</dbReference>
<gene>
    <name evidence="10" type="ORF">WICPIJ_004301</name>
</gene>
<evidence type="ECO:0000313" key="11">
    <source>
        <dbReference type="Proteomes" id="UP000774326"/>
    </source>
</evidence>
<dbReference type="SUPFAM" id="SSF158573">
    <property type="entry name" value="GINS helical bundle-like"/>
    <property type="match status" value="1"/>
</dbReference>
<dbReference type="InterPro" id="IPR055221">
    <property type="entry name" value="PSF3_N"/>
</dbReference>
<dbReference type="CDD" id="cd21693">
    <property type="entry name" value="GINS_B_Psf3"/>
    <property type="match status" value="1"/>
</dbReference>
<feature type="domain" description="GINS subunit" evidence="8">
    <location>
        <begin position="78"/>
        <end position="174"/>
    </location>
</feature>
<evidence type="ECO:0000256" key="5">
    <source>
        <dbReference type="ARBA" id="ARBA00022705"/>
    </source>
</evidence>
<dbReference type="CDD" id="cd11713">
    <property type="entry name" value="GINS_A_psf3"/>
    <property type="match status" value="1"/>
</dbReference>
<organism evidence="10 11">
    <name type="scientific">Wickerhamomyces pijperi</name>
    <name type="common">Yeast</name>
    <name type="synonym">Pichia pijperi</name>
    <dbReference type="NCBI Taxonomy" id="599730"/>
    <lineage>
        <taxon>Eukaryota</taxon>
        <taxon>Fungi</taxon>
        <taxon>Dikarya</taxon>
        <taxon>Ascomycota</taxon>
        <taxon>Saccharomycotina</taxon>
        <taxon>Saccharomycetes</taxon>
        <taxon>Phaffomycetales</taxon>
        <taxon>Wickerhamomycetaceae</taxon>
        <taxon>Wickerhamomyces</taxon>
    </lineage>
</organism>
<keyword evidence="11" id="KW-1185">Reference proteome</keyword>
<dbReference type="EMBL" id="JAEUBG010002352">
    <property type="protein sequence ID" value="KAH3684715.1"/>
    <property type="molecule type" value="Genomic_DNA"/>
</dbReference>
<dbReference type="Pfam" id="PF05916">
    <property type="entry name" value="Sld5"/>
    <property type="match status" value="1"/>
</dbReference>
<dbReference type="OrthoDB" id="10251744at2759"/>
<dbReference type="InterPro" id="IPR021151">
    <property type="entry name" value="GINS_A"/>
</dbReference>
<dbReference type="Gene3D" id="1.20.58.2050">
    <property type="match status" value="1"/>
</dbReference>
<evidence type="ECO:0000256" key="4">
    <source>
        <dbReference type="ARBA" id="ARBA00015140"/>
    </source>
</evidence>
<dbReference type="SUPFAM" id="SSF160059">
    <property type="entry name" value="PriA/YqbF domain"/>
    <property type="match status" value="1"/>
</dbReference>
<sequence>MPSYYDLDDIISESQRIPCKIEVTLPNLGILEGNPGQTITKDTKLELPIWIATVLALTEVERDSNINFITLLQPDAVSKKVINTIKTSPTSLDLHSVAPHYYSFIEKWAELFNDKDLVDTILVMLKERAMELNRFAHNLSGVQKESNFLYSLDEFEKLVYRSAHSGAKNYRGWVNGEE</sequence>
<protein>
    <recommendedName>
        <fullName evidence="4 7">DNA replication complex GINS protein PSF3</fullName>
    </recommendedName>
</protein>
<evidence type="ECO:0000256" key="2">
    <source>
        <dbReference type="ARBA" id="ARBA00006343"/>
    </source>
</evidence>
<feature type="domain" description="DNA replication complex GINS protein PSF3 N-terminal" evidence="9">
    <location>
        <begin position="5"/>
        <end position="56"/>
    </location>
</feature>
<evidence type="ECO:0000256" key="3">
    <source>
        <dbReference type="ARBA" id="ARBA00011352"/>
    </source>
</evidence>
<comment type="subunit">
    <text evidence="3">Component of the GINS complex which is a heterotetramer of SLD5, PSF1, PSF2 and PSF3.</text>
</comment>
<dbReference type="AlphaFoldDB" id="A0A9P8Q862"/>
<dbReference type="PANTHER" id="PTHR22768:SF0">
    <property type="entry name" value="DNA REPLICATION COMPLEX GINS PROTEIN PSF3"/>
    <property type="match status" value="1"/>
</dbReference>
<dbReference type="InterPro" id="IPR038437">
    <property type="entry name" value="GINS_Psf3_sf"/>
</dbReference>
<evidence type="ECO:0000256" key="1">
    <source>
        <dbReference type="ARBA" id="ARBA00004123"/>
    </source>
</evidence>
<evidence type="ECO:0000259" key="8">
    <source>
        <dbReference type="Pfam" id="PF05916"/>
    </source>
</evidence>
<comment type="similarity">
    <text evidence="2 7">Belongs to the GINS3/PSF3 family.</text>
</comment>
<keyword evidence="5 7" id="KW-0235">DNA replication</keyword>
<comment type="subcellular location">
    <subcellularLocation>
        <location evidence="1 7">Nucleus</location>
    </subcellularLocation>
</comment>
<comment type="function">
    <text evidence="7">The GINS complex plays an essential role in the initiation of DNA replication.</text>
</comment>
<dbReference type="InterPro" id="IPR010492">
    <property type="entry name" value="GINS_Psf3"/>
</dbReference>
<evidence type="ECO:0000256" key="6">
    <source>
        <dbReference type="ARBA" id="ARBA00023242"/>
    </source>
</evidence>
<dbReference type="GO" id="GO:0000811">
    <property type="term" value="C:GINS complex"/>
    <property type="evidence" value="ECO:0007669"/>
    <property type="project" value="UniProtKB-UniRule"/>
</dbReference>
<evidence type="ECO:0000259" key="9">
    <source>
        <dbReference type="Pfam" id="PF22466"/>
    </source>
</evidence>
<dbReference type="PANTHER" id="PTHR22768">
    <property type="entry name" value="DNA REPLICATION COMPLEX GINS PROTEIN PSF3"/>
    <property type="match status" value="1"/>
</dbReference>
<dbReference type="Pfam" id="PF22466">
    <property type="entry name" value="PSF3_N"/>
    <property type="match status" value="1"/>
</dbReference>
<reference evidence="10" key="2">
    <citation type="submission" date="2021-01" db="EMBL/GenBank/DDBJ databases">
        <authorList>
            <person name="Schikora-Tamarit M.A."/>
        </authorList>
    </citation>
    <scope>NUCLEOTIDE SEQUENCE</scope>
    <source>
        <strain evidence="10">CBS2887</strain>
    </source>
</reference>
<evidence type="ECO:0000256" key="7">
    <source>
        <dbReference type="RuleBase" id="RU367161"/>
    </source>
</evidence>
<dbReference type="InterPro" id="IPR036224">
    <property type="entry name" value="GINS_bundle-like_dom_sf"/>
</dbReference>
<evidence type="ECO:0000313" key="10">
    <source>
        <dbReference type="EMBL" id="KAH3684715.1"/>
    </source>
</evidence>
<proteinExistence type="inferred from homology"/>
<accession>A0A9P8Q862</accession>
<reference evidence="10" key="1">
    <citation type="journal article" date="2021" name="Open Biol.">
        <title>Shared evolutionary footprints suggest mitochondrial oxidative damage underlies multiple complex I losses in fungi.</title>
        <authorList>
            <person name="Schikora-Tamarit M.A."/>
            <person name="Marcet-Houben M."/>
            <person name="Nosek J."/>
            <person name="Gabaldon T."/>
        </authorList>
    </citation>
    <scope>NUCLEOTIDE SEQUENCE</scope>
    <source>
        <strain evidence="10">CBS2887</strain>
    </source>
</reference>